<dbReference type="SMART" id="SM00448">
    <property type="entry name" value="REC"/>
    <property type="match status" value="1"/>
</dbReference>
<dbReference type="RefSeq" id="WP_284221928.1">
    <property type="nucleotide sequence ID" value="NZ_BSOY01000017.1"/>
</dbReference>
<dbReference type="CDD" id="cd00156">
    <property type="entry name" value="REC"/>
    <property type="match status" value="1"/>
</dbReference>
<dbReference type="InterPro" id="IPR011006">
    <property type="entry name" value="CheY-like_superfamily"/>
</dbReference>
<feature type="domain" description="Response regulatory" evidence="2">
    <location>
        <begin position="3"/>
        <end position="120"/>
    </location>
</feature>
<dbReference type="SUPFAM" id="SSF52172">
    <property type="entry name" value="CheY-like"/>
    <property type="match status" value="1"/>
</dbReference>
<dbReference type="Pfam" id="PF00072">
    <property type="entry name" value="Response_reg"/>
    <property type="match status" value="1"/>
</dbReference>
<evidence type="ECO:0000256" key="1">
    <source>
        <dbReference type="PROSITE-ProRule" id="PRU00169"/>
    </source>
</evidence>
<dbReference type="InterPro" id="IPR001789">
    <property type="entry name" value="Sig_transdc_resp-reg_receiver"/>
</dbReference>
<feature type="modified residue" description="4-aspartylphosphate" evidence="1">
    <location>
        <position position="52"/>
    </location>
</feature>
<dbReference type="PANTHER" id="PTHR43228">
    <property type="entry name" value="TWO-COMPONENT RESPONSE REGULATOR"/>
    <property type="match status" value="1"/>
</dbReference>
<evidence type="ECO:0000259" key="2">
    <source>
        <dbReference type="PROSITE" id="PS50110"/>
    </source>
</evidence>
<dbReference type="InterPro" id="IPR052048">
    <property type="entry name" value="ST_Response_Regulator"/>
</dbReference>
<dbReference type="PANTHER" id="PTHR43228:SF1">
    <property type="entry name" value="TWO-COMPONENT RESPONSE REGULATOR ARR22"/>
    <property type="match status" value="1"/>
</dbReference>
<keyword evidence="1" id="KW-0597">Phosphoprotein</keyword>
<protein>
    <submittedName>
        <fullName evidence="3">Transcriptional regulator</fullName>
    </submittedName>
</protein>
<dbReference type="EMBL" id="BSOY01000017">
    <property type="protein sequence ID" value="GLS01077.1"/>
    <property type="molecule type" value="Genomic_DNA"/>
</dbReference>
<dbReference type="PROSITE" id="PS50110">
    <property type="entry name" value="RESPONSE_REGULATORY"/>
    <property type="match status" value="1"/>
</dbReference>
<keyword evidence="4" id="KW-1185">Reference proteome</keyword>
<dbReference type="Gene3D" id="3.40.50.2300">
    <property type="match status" value="1"/>
</dbReference>
<name>A0ABQ6BHZ5_9CAUL</name>
<sequence>MAIILIVDDDPTVRLIAGELLRSEDHAIVEAEDGDEALKIVASMAVDLVVLDMLMPNKDGLETIVELRRRNPGIRILAISSGGRMEPGHLLRTAMLFGADECLQKPLRLTPFSEAVARLLAQPSQAAAAMAMR</sequence>
<evidence type="ECO:0000313" key="4">
    <source>
        <dbReference type="Proteomes" id="UP001156921"/>
    </source>
</evidence>
<evidence type="ECO:0000313" key="3">
    <source>
        <dbReference type="EMBL" id="GLS01077.1"/>
    </source>
</evidence>
<dbReference type="Proteomes" id="UP001156921">
    <property type="component" value="Unassembled WGS sequence"/>
</dbReference>
<comment type="caution">
    <text evidence="3">The sequence shown here is derived from an EMBL/GenBank/DDBJ whole genome shotgun (WGS) entry which is preliminary data.</text>
</comment>
<gene>
    <name evidence="3" type="ORF">GCM10007859_10870</name>
</gene>
<reference evidence="4" key="1">
    <citation type="journal article" date="2019" name="Int. J. Syst. Evol. Microbiol.">
        <title>The Global Catalogue of Microorganisms (GCM) 10K type strain sequencing project: providing services to taxonomists for standard genome sequencing and annotation.</title>
        <authorList>
            <consortium name="The Broad Institute Genomics Platform"/>
            <consortium name="The Broad Institute Genome Sequencing Center for Infectious Disease"/>
            <person name="Wu L."/>
            <person name="Ma J."/>
        </authorList>
    </citation>
    <scope>NUCLEOTIDE SEQUENCE [LARGE SCALE GENOMIC DNA]</scope>
    <source>
        <strain evidence="4">NBRC 110107</strain>
    </source>
</reference>
<accession>A0ABQ6BHZ5</accession>
<organism evidence="3 4">
    <name type="scientific">Brevundimonas denitrificans</name>
    <dbReference type="NCBI Taxonomy" id="1443434"/>
    <lineage>
        <taxon>Bacteria</taxon>
        <taxon>Pseudomonadati</taxon>
        <taxon>Pseudomonadota</taxon>
        <taxon>Alphaproteobacteria</taxon>
        <taxon>Caulobacterales</taxon>
        <taxon>Caulobacteraceae</taxon>
        <taxon>Brevundimonas</taxon>
    </lineage>
</organism>
<proteinExistence type="predicted"/>